<evidence type="ECO:0000313" key="1">
    <source>
        <dbReference type="EMBL" id="CAB4668653.1"/>
    </source>
</evidence>
<dbReference type="AlphaFoldDB" id="A0A6J6M825"/>
<dbReference type="EMBL" id="CAEZXB010000003">
    <property type="protein sequence ID" value="CAB4668653.1"/>
    <property type="molecule type" value="Genomic_DNA"/>
</dbReference>
<dbReference type="InterPro" id="IPR021530">
    <property type="entry name" value="AllH-like"/>
</dbReference>
<reference evidence="1" key="1">
    <citation type="submission" date="2020-05" db="EMBL/GenBank/DDBJ databases">
        <authorList>
            <person name="Chiriac C."/>
            <person name="Salcher M."/>
            <person name="Ghai R."/>
            <person name="Kavagutti S V."/>
        </authorList>
    </citation>
    <scope>NUCLEOTIDE SEQUENCE</scope>
</reference>
<proteinExistence type="predicted"/>
<name>A0A6J6M825_9ZZZZ</name>
<protein>
    <submittedName>
        <fullName evidence="1">Unannotated protein</fullName>
    </submittedName>
</protein>
<accession>A0A6J6M825</accession>
<organism evidence="1">
    <name type="scientific">freshwater metagenome</name>
    <dbReference type="NCBI Taxonomy" id="449393"/>
    <lineage>
        <taxon>unclassified sequences</taxon>
        <taxon>metagenomes</taxon>
        <taxon>ecological metagenomes</taxon>
    </lineage>
</organism>
<gene>
    <name evidence="1" type="ORF">UFOPK2342_00293</name>
</gene>
<dbReference type="Pfam" id="PF11392">
    <property type="entry name" value="AllH"/>
    <property type="match status" value="1"/>
</dbReference>
<sequence>MPVDRSETVPLISQSSSALLLPFLGVEEFSCLGSSSKISWWLGESNSFLTIETSEDSPLPTSLLLPATPRRIARTSPHGWRVDDSLTCVSRLLRTPQVPRRALVASAPESLEKSLRARVGLGSGLTPEGDDEIAGFLLAARALGISHALNASVWSNGQTTALSAALMSAAFHGFALSAVADATHEIALGSIKPQIRDAVLAVGHSSGAALLQGMEIAAHCVRRAA</sequence>